<feature type="coiled-coil region" evidence="7">
    <location>
        <begin position="291"/>
        <end position="325"/>
    </location>
</feature>
<protein>
    <recommendedName>
        <fullName evidence="3">Cilia- and flagella-associated protein 157</fullName>
    </recommendedName>
</protein>
<dbReference type="PANTHER" id="PTHR31954">
    <property type="entry name" value="CILIA- AND FLAGELLA-ASSOCIATED PROTEIN 157"/>
    <property type="match status" value="1"/>
</dbReference>
<sequence length="396" mass="46835">MNAKNKKSKNAKEKKKSDPETFLTIDYYKLQMDNLSNQLKNFKAENEELKFKISKYEEIMKASLNDKTDIIEYLGNELQSKVDEINDLKDRFNMLSAKHKHSLENLNAEFNLKEKEFEEKIENLSNENIILNSKLSLVENFIKEKSILNEKLDQYEETIENLKKQNQDYVYEMEKKILIEKTQQRNEMIEKLADLANEFRNAFHQQMNHTTKKIIKENYSLNSDLQKLSSTTNKLLDENKTLKNMNLKNRLERELNEKNMNDLAKKYVTSIKTLQMFAEKDDLDKDFDSIFDEYLKEIRKLRQENLDLKQEITTLQKDLLNEQNKEKKNSDCVVIEPNTTVMEKSRFIKLIKATADLIIKNLQLSDKFSDQDEDILKTTLAQLAEISNRLQSINLN</sequence>
<keyword evidence="4 7" id="KW-0175">Coiled coil</keyword>
<comment type="caution">
    <text evidence="8">The sequence shown here is derived from an EMBL/GenBank/DDBJ whole genome shotgun (WGS) entry which is preliminary data.</text>
</comment>
<proteinExistence type="inferred from homology"/>
<comment type="similarity">
    <text evidence="2">Belongs to the CFAP157 family.</text>
</comment>
<dbReference type="GO" id="GO:0036064">
    <property type="term" value="C:ciliary basal body"/>
    <property type="evidence" value="ECO:0007669"/>
    <property type="project" value="TreeGrafter"/>
</dbReference>
<dbReference type="Proteomes" id="UP000276133">
    <property type="component" value="Unassembled WGS sequence"/>
</dbReference>
<evidence type="ECO:0000313" key="9">
    <source>
        <dbReference type="Proteomes" id="UP000276133"/>
    </source>
</evidence>
<dbReference type="GO" id="GO:0008017">
    <property type="term" value="F:microtubule binding"/>
    <property type="evidence" value="ECO:0007669"/>
    <property type="project" value="TreeGrafter"/>
</dbReference>
<feature type="coiled-coil region" evidence="7">
    <location>
        <begin position="25"/>
        <end position="198"/>
    </location>
</feature>
<evidence type="ECO:0000256" key="2">
    <source>
        <dbReference type="ARBA" id="ARBA00010841"/>
    </source>
</evidence>
<dbReference type="STRING" id="10195.A0A3M7PZ12"/>
<keyword evidence="6" id="KW-0966">Cell projection</keyword>
<evidence type="ECO:0000256" key="5">
    <source>
        <dbReference type="ARBA" id="ARBA00023069"/>
    </source>
</evidence>
<evidence type="ECO:0000256" key="6">
    <source>
        <dbReference type="ARBA" id="ARBA00023273"/>
    </source>
</evidence>
<evidence type="ECO:0000313" key="8">
    <source>
        <dbReference type="EMBL" id="RNA04340.1"/>
    </source>
</evidence>
<dbReference type="PANTHER" id="PTHR31954:SF1">
    <property type="entry name" value="CILIA- AND FLAGELLA-ASSOCIATED PROTEIN 157"/>
    <property type="match status" value="1"/>
</dbReference>
<gene>
    <name evidence="8" type="ORF">BpHYR1_020707</name>
</gene>
<dbReference type="OrthoDB" id="166611at2759"/>
<dbReference type="EMBL" id="REGN01008143">
    <property type="protein sequence ID" value="RNA04340.1"/>
    <property type="molecule type" value="Genomic_DNA"/>
</dbReference>
<dbReference type="InterPro" id="IPR038844">
    <property type="entry name" value="CFAP157"/>
</dbReference>
<evidence type="ECO:0000256" key="3">
    <source>
        <dbReference type="ARBA" id="ARBA00014087"/>
    </source>
</evidence>
<comment type="subcellular location">
    <subcellularLocation>
        <location evidence="1">Cell projection</location>
        <location evidence="1">Cilium</location>
    </subcellularLocation>
</comment>
<organism evidence="8 9">
    <name type="scientific">Brachionus plicatilis</name>
    <name type="common">Marine rotifer</name>
    <name type="synonym">Brachionus muelleri</name>
    <dbReference type="NCBI Taxonomy" id="10195"/>
    <lineage>
        <taxon>Eukaryota</taxon>
        <taxon>Metazoa</taxon>
        <taxon>Spiralia</taxon>
        <taxon>Gnathifera</taxon>
        <taxon>Rotifera</taxon>
        <taxon>Eurotatoria</taxon>
        <taxon>Monogononta</taxon>
        <taxon>Pseudotrocha</taxon>
        <taxon>Ploima</taxon>
        <taxon>Brachionidae</taxon>
        <taxon>Brachionus</taxon>
    </lineage>
</organism>
<keyword evidence="9" id="KW-1185">Reference proteome</keyword>
<dbReference type="AlphaFoldDB" id="A0A3M7PZ12"/>
<evidence type="ECO:0000256" key="4">
    <source>
        <dbReference type="ARBA" id="ARBA00023054"/>
    </source>
</evidence>
<reference evidence="8 9" key="1">
    <citation type="journal article" date="2018" name="Sci. Rep.">
        <title>Genomic signatures of local adaptation to the degree of environmental predictability in rotifers.</title>
        <authorList>
            <person name="Franch-Gras L."/>
            <person name="Hahn C."/>
            <person name="Garcia-Roger E.M."/>
            <person name="Carmona M.J."/>
            <person name="Serra M."/>
            <person name="Gomez A."/>
        </authorList>
    </citation>
    <scope>NUCLEOTIDE SEQUENCE [LARGE SCALE GENOMIC DNA]</scope>
    <source>
        <strain evidence="8">HYR1</strain>
    </source>
</reference>
<keyword evidence="5" id="KW-0969">Cilium</keyword>
<name>A0A3M7PZ12_BRAPC</name>
<accession>A0A3M7PZ12</accession>
<evidence type="ECO:0000256" key="7">
    <source>
        <dbReference type="SAM" id="Coils"/>
    </source>
</evidence>
<evidence type="ECO:0000256" key="1">
    <source>
        <dbReference type="ARBA" id="ARBA00004138"/>
    </source>
</evidence>